<reference evidence="1" key="1">
    <citation type="submission" date="2018-06" db="EMBL/GenBank/DDBJ databases">
        <authorList>
            <person name="Zhirakovskaya E."/>
        </authorList>
    </citation>
    <scope>NUCLEOTIDE SEQUENCE</scope>
</reference>
<organism evidence="1">
    <name type="scientific">hydrothermal vent metagenome</name>
    <dbReference type="NCBI Taxonomy" id="652676"/>
    <lineage>
        <taxon>unclassified sequences</taxon>
        <taxon>metagenomes</taxon>
        <taxon>ecological metagenomes</taxon>
    </lineage>
</organism>
<dbReference type="EMBL" id="UOEP01000136">
    <property type="protein sequence ID" value="VAW21122.1"/>
    <property type="molecule type" value="Genomic_DNA"/>
</dbReference>
<sequence>MDKLSQLTEKLDAKYDVFKSKGGYLNERQKRKRIKSYLTKNQPLKISDLAKKFENININTIKKEQIIRSVGKGKGTVYITDTITKLTLTLFGSKKPAVHFTHLVFP</sequence>
<protein>
    <submittedName>
        <fullName evidence="1">Uncharacterized protein</fullName>
    </submittedName>
</protein>
<dbReference type="AlphaFoldDB" id="A0A3B0U3G2"/>
<gene>
    <name evidence="1" type="ORF">MNBD_BACTEROID01-2355</name>
</gene>
<name>A0A3B0U3G2_9ZZZZ</name>
<evidence type="ECO:0000313" key="1">
    <source>
        <dbReference type="EMBL" id="VAW21122.1"/>
    </source>
</evidence>
<proteinExistence type="predicted"/>
<accession>A0A3B0U3G2</accession>